<organism evidence="2 3">
    <name type="scientific">Pasteurella canis</name>
    <dbReference type="NCBI Taxonomy" id="753"/>
    <lineage>
        <taxon>Bacteria</taxon>
        <taxon>Pseudomonadati</taxon>
        <taxon>Pseudomonadota</taxon>
        <taxon>Gammaproteobacteria</taxon>
        <taxon>Pasteurellales</taxon>
        <taxon>Pasteurellaceae</taxon>
        <taxon>Pasteurella</taxon>
    </lineage>
</organism>
<protein>
    <submittedName>
        <fullName evidence="2">Transmembrane protein</fullName>
    </submittedName>
</protein>
<proteinExistence type="predicted"/>
<dbReference type="RefSeq" id="WP_049214995.1">
    <property type="nucleotide sequence ID" value="NZ_BQFX01000005.1"/>
</dbReference>
<reference evidence="2 3" key="1">
    <citation type="submission" date="2018-06" db="EMBL/GenBank/DDBJ databases">
        <authorList>
            <consortium name="Pathogen Informatics"/>
            <person name="Doyle S."/>
        </authorList>
    </citation>
    <scope>NUCLEOTIDE SEQUENCE [LARGE SCALE GENOMIC DNA]</scope>
    <source>
        <strain evidence="2 3">NCTC11621</strain>
    </source>
</reference>
<feature type="signal peptide" evidence="1">
    <location>
        <begin position="1"/>
        <end position="19"/>
    </location>
</feature>
<dbReference type="EMBL" id="UGTV01000015">
    <property type="protein sequence ID" value="SUC10723.1"/>
    <property type="molecule type" value="Genomic_DNA"/>
</dbReference>
<dbReference type="InterPro" id="IPR011250">
    <property type="entry name" value="OMP/PagP_B-barrel"/>
</dbReference>
<dbReference type="SUPFAM" id="SSF56925">
    <property type="entry name" value="OMPA-like"/>
    <property type="match status" value="1"/>
</dbReference>
<dbReference type="AlphaFoldDB" id="A0A379EWY5"/>
<keyword evidence="1" id="KW-0732">Signal</keyword>
<keyword evidence="2" id="KW-0812">Transmembrane</keyword>
<evidence type="ECO:0000313" key="3">
    <source>
        <dbReference type="Proteomes" id="UP000254704"/>
    </source>
</evidence>
<feature type="chain" id="PRO_5016978888" evidence="1">
    <location>
        <begin position="20"/>
        <end position="233"/>
    </location>
</feature>
<sequence length="233" mass="26284">MKKILLGTFILAATSNAIALDNNFNLYGKVGVDLVSRFNTIAFTRNEGKAPKNSTHFSPSIFFELTYNATPKTEVGAGLGYIYRKKLNYTYQGEVNNGNNATLSFIEKYPVNRYSSIPLYFLVKHNFTIQPNIKTYIKADFGYAFNKTKSNITFIDGYDVAGTGQYSFEKHNVKLNVENGNYYGIGIGVEYKNALIELTYAHTESYLTHSSKLIKGNHNYNNDALRLSIGYKF</sequence>
<evidence type="ECO:0000256" key="1">
    <source>
        <dbReference type="SAM" id="SignalP"/>
    </source>
</evidence>
<accession>A0A379EWY5</accession>
<keyword evidence="2" id="KW-0472">Membrane</keyword>
<gene>
    <name evidence="2" type="ORF">NCTC11621_01798</name>
</gene>
<evidence type="ECO:0000313" key="2">
    <source>
        <dbReference type="EMBL" id="SUC10723.1"/>
    </source>
</evidence>
<dbReference type="Proteomes" id="UP000254704">
    <property type="component" value="Unassembled WGS sequence"/>
</dbReference>
<name>A0A379EWY5_9PAST</name>
<dbReference type="Gene3D" id="2.40.160.20">
    <property type="match status" value="1"/>
</dbReference>